<reference evidence="1" key="2">
    <citation type="journal article" date="2015" name="Fish Shellfish Immunol.">
        <title>Early steps in the European eel (Anguilla anguilla)-Vibrio vulnificus interaction in the gills: Role of the RtxA13 toxin.</title>
        <authorList>
            <person name="Callol A."/>
            <person name="Pajuelo D."/>
            <person name="Ebbesson L."/>
            <person name="Teles M."/>
            <person name="MacKenzie S."/>
            <person name="Amaro C."/>
        </authorList>
    </citation>
    <scope>NUCLEOTIDE SEQUENCE</scope>
</reference>
<accession>A0A0E9VB46</accession>
<dbReference type="EMBL" id="GBXM01033862">
    <property type="protein sequence ID" value="JAH74715.1"/>
    <property type="molecule type" value="Transcribed_RNA"/>
</dbReference>
<sequence>MTGVLLEDAVLKGMTSLVRRWSPLAKD</sequence>
<proteinExistence type="predicted"/>
<dbReference type="AlphaFoldDB" id="A0A0E9VB46"/>
<reference evidence="1" key="1">
    <citation type="submission" date="2014-11" db="EMBL/GenBank/DDBJ databases">
        <authorList>
            <person name="Amaro Gonzalez C."/>
        </authorList>
    </citation>
    <scope>NUCLEOTIDE SEQUENCE</scope>
</reference>
<organism evidence="1">
    <name type="scientific">Anguilla anguilla</name>
    <name type="common">European freshwater eel</name>
    <name type="synonym">Muraena anguilla</name>
    <dbReference type="NCBI Taxonomy" id="7936"/>
    <lineage>
        <taxon>Eukaryota</taxon>
        <taxon>Metazoa</taxon>
        <taxon>Chordata</taxon>
        <taxon>Craniata</taxon>
        <taxon>Vertebrata</taxon>
        <taxon>Euteleostomi</taxon>
        <taxon>Actinopterygii</taxon>
        <taxon>Neopterygii</taxon>
        <taxon>Teleostei</taxon>
        <taxon>Anguilliformes</taxon>
        <taxon>Anguillidae</taxon>
        <taxon>Anguilla</taxon>
    </lineage>
</organism>
<protein>
    <submittedName>
        <fullName evidence="1">Uncharacterized protein</fullName>
    </submittedName>
</protein>
<name>A0A0E9VB46_ANGAN</name>
<evidence type="ECO:0000313" key="1">
    <source>
        <dbReference type="EMBL" id="JAH74715.1"/>
    </source>
</evidence>